<name>A0A9D1PK02_9BACI</name>
<keyword evidence="3" id="KW-0067">ATP-binding</keyword>
<dbReference type="PANTHER" id="PTHR43204:SF1">
    <property type="entry name" value="ABC TRANSPORTER I FAMILY MEMBER 6, CHLOROPLASTIC"/>
    <property type="match status" value="1"/>
</dbReference>
<dbReference type="InterPro" id="IPR003593">
    <property type="entry name" value="AAA+_ATPase"/>
</dbReference>
<evidence type="ECO:0000256" key="1">
    <source>
        <dbReference type="ARBA" id="ARBA00006216"/>
    </source>
</evidence>
<dbReference type="PROSITE" id="PS50893">
    <property type="entry name" value="ABC_TRANSPORTER_2"/>
    <property type="match status" value="1"/>
</dbReference>
<dbReference type="Proteomes" id="UP000823937">
    <property type="component" value="Unassembled WGS sequence"/>
</dbReference>
<gene>
    <name evidence="5" type="primary">sufC</name>
    <name evidence="5" type="ORF">H9895_01350</name>
</gene>
<dbReference type="CDD" id="cd03217">
    <property type="entry name" value="ABC_FeS_Assembly"/>
    <property type="match status" value="1"/>
</dbReference>
<evidence type="ECO:0000313" key="5">
    <source>
        <dbReference type="EMBL" id="HIV73709.1"/>
    </source>
</evidence>
<comment type="similarity">
    <text evidence="1">Belongs to the ABC transporter superfamily. Ycf16 family.</text>
</comment>
<sequence length="262" mass="29049">MSTNTLEIKDLHVSVEGKEILKGITLTIKSGEFHAIMGPNGTGKSTLASAIMGHPSYEVTSGSILLNGEEVLEMEVDERARAGLFLAMQYPSEISGVTTSDFLRSSINARREEGDEISLMKFIKEMDGALDELEIDKNMAQRYLNEGFSGGEKKRNEILQMKLLNPAIAVLDEIDSGLDIDALRIVSDAVNKIREESNIGCLIITHYQRLLNYIEPDYVHVIMQGRIVKSGGVELAERLEKDGYEWIKEELGIEDETVGQNA</sequence>
<accession>A0A9D1PK02</accession>
<dbReference type="SUPFAM" id="SSF52540">
    <property type="entry name" value="P-loop containing nucleoside triphosphate hydrolases"/>
    <property type="match status" value="1"/>
</dbReference>
<reference evidence="5" key="2">
    <citation type="submission" date="2021-04" db="EMBL/GenBank/DDBJ databases">
        <authorList>
            <person name="Gilroy R."/>
        </authorList>
    </citation>
    <scope>NUCLEOTIDE SEQUENCE</scope>
    <source>
        <strain evidence="5">CHK169-2315</strain>
    </source>
</reference>
<keyword evidence="2" id="KW-0547">Nucleotide-binding</keyword>
<evidence type="ECO:0000256" key="2">
    <source>
        <dbReference type="ARBA" id="ARBA00022741"/>
    </source>
</evidence>
<dbReference type="NCBIfam" id="TIGR01978">
    <property type="entry name" value="sufC"/>
    <property type="match status" value="1"/>
</dbReference>
<dbReference type="GO" id="GO:0005524">
    <property type="term" value="F:ATP binding"/>
    <property type="evidence" value="ECO:0007669"/>
    <property type="project" value="UniProtKB-KW"/>
</dbReference>
<evidence type="ECO:0000259" key="4">
    <source>
        <dbReference type="PROSITE" id="PS50893"/>
    </source>
</evidence>
<dbReference type="Gene3D" id="3.40.50.300">
    <property type="entry name" value="P-loop containing nucleotide triphosphate hydrolases"/>
    <property type="match status" value="1"/>
</dbReference>
<organism evidence="5 6">
    <name type="scientific">Candidatus Pseudogracilibacillus intestinigallinarum</name>
    <dbReference type="NCBI Taxonomy" id="2838742"/>
    <lineage>
        <taxon>Bacteria</taxon>
        <taxon>Bacillati</taxon>
        <taxon>Bacillota</taxon>
        <taxon>Bacilli</taxon>
        <taxon>Bacillales</taxon>
        <taxon>Bacillaceae</taxon>
        <taxon>Pseudogracilibacillus</taxon>
    </lineage>
</organism>
<proteinExistence type="inferred from homology"/>
<protein>
    <submittedName>
        <fullName evidence="5">Fe-S cluster assembly ATPase SufC</fullName>
    </submittedName>
</protein>
<dbReference type="AlphaFoldDB" id="A0A9D1PK02"/>
<feature type="domain" description="ABC transporter" evidence="4">
    <location>
        <begin position="6"/>
        <end position="249"/>
    </location>
</feature>
<dbReference type="PANTHER" id="PTHR43204">
    <property type="entry name" value="ABC TRANSPORTER I FAMILY MEMBER 6, CHLOROPLASTIC"/>
    <property type="match status" value="1"/>
</dbReference>
<reference evidence="5" key="1">
    <citation type="journal article" date="2021" name="PeerJ">
        <title>Extensive microbial diversity within the chicken gut microbiome revealed by metagenomics and culture.</title>
        <authorList>
            <person name="Gilroy R."/>
            <person name="Ravi A."/>
            <person name="Getino M."/>
            <person name="Pursley I."/>
            <person name="Horton D.L."/>
            <person name="Alikhan N.F."/>
            <person name="Baker D."/>
            <person name="Gharbi K."/>
            <person name="Hall N."/>
            <person name="Watson M."/>
            <person name="Adriaenssens E.M."/>
            <person name="Foster-Nyarko E."/>
            <person name="Jarju S."/>
            <person name="Secka A."/>
            <person name="Antonio M."/>
            <person name="Oren A."/>
            <person name="Chaudhuri R.R."/>
            <person name="La Ragione R."/>
            <person name="Hildebrand F."/>
            <person name="Pallen M.J."/>
        </authorList>
    </citation>
    <scope>NUCLEOTIDE SEQUENCE</scope>
    <source>
        <strain evidence="5">CHK169-2315</strain>
    </source>
</reference>
<evidence type="ECO:0000256" key="3">
    <source>
        <dbReference type="ARBA" id="ARBA00022840"/>
    </source>
</evidence>
<dbReference type="EMBL" id="DXHX01000019">
    <property type="protein sequence ID" value="HIV73709.1"/>
    <property type="molecule type" value="Genomic_DNA"/>
</dbReference>
<dbReference type="GO" id="GO:0016887">
    <property type="term" value="F:ATP hydrolysis activity"/>
    <property type="evidence" value="ECO:0007669"/>
    <property type="project" value="InterPro"/>
</dbReference>
<dbReference type="SMART" id="SM00382">
    <property type="entry name" value="AAA"/>
    <property type="match status" value="1"/>
</dbReference>
<comment type="caution">
    <text evidence="5">The sequence shown here is derived from an EMBL/GenBank/DDBJ whole genome shotgun (WGS) entry which is preliminary data.</text>
</comment>
<evidence type="ECO:0000313" key="6">
    <source>
        <dbReference type="Proteomes" id="UP000823937"/>
    </source>
</evidence>
<dbReference type="InterPro" id="IPR027417">
    <property type="entry name" value="P-loop_NTPase"/>
</dbReference>
<dbReference type="InterPro" id="IPR003439">
    <property type="entry name" value="ABC_transporter-like_ATP-bd"/>
</dbReference>
<dbReference type="InterPro" id="IPR010230">
    <property type="entry name" value="FeS-cluster_ATPase_SufC"/>
</dbReference>
<dbReference type="Pfam" id="PF00005">
    <property type="entry name" value="ABC_tran"/>
    <property type="match status" value="1"/>
</dbReference>